<protein>
    <submittedName>
        <fullName evidence="3">Tfp pilus assembly protein PilN</fullName>
    </submittedName>
</protein>
<dbReference type="RefSeq" id="WP_184312169.1">
    <property type="nucleotide sequence ID" value="NZ_JACHEN010000026.1"/>
</dbReference>
<keyword evidence="1" id="KW-0175">Coiled coil</keyword>
<name>A0A841L5I8_9FIRM</name>
<comment type="caution">
    <text evidence="3">The sequence shown here is derived from an EMBL/GenBank/DDBJ whole genome shotgun (WGS) entry which is preliminary data.</text>
</comment>
<keyword evidence="2" id="KW-1133">Transmembrane helix</keyword>
<organism evidence="3 4">
    <name type="scientific">Anaerosolibacter carboniphilus</name>
    <dbReference type="NCBI Taxonomy" id="1417629"/>
    <lineage>
        <taxon>Bacteria</taxon>
        <taxon>Bacillati</taxon>
        <taxon>Bacillota</taxon>
        <taxon>Clostridia</taxon>
        <taxon>Peptostreptococcales</taxon>
        <taxon>Thermotaleaceae</taxon>
        <taxon>Anaerosolibacter</taxon>
    </lineage>
</organism>
<reference evidence="3 4" key="1">
    <citation type="submission" date="2020-08" db="EMBL/GenBank/DDBJ databases">
        <title>Genomic Encyclopedia of Type Strains, Phase IV (KMG-IV): sequencing the most valuable type-strain genomes for metagenomic binning, comparative biology and taxonomic classification.</title>
        <authorList>
            <person name="Goeker M."/>
        </authorList>
    </citation>
    <scope>NUCLEOTIDE SEQUENCE [LARGE SCALE GENOMIC DNA]</scope>
    <source>
        <strain evidence="3 4">DSM 103526</strain>
    </source>
</reference>
<dbReference type="EMBL" id="JACHEN010000026">
    <property type="protein sequence ID" value="MBB6217679.1"/>
    <property type="molecule type" value="Genomic_DNA"/>
</dbReference>
<evidence type="ECO:0000256" key="2">
    <source>
        <dbReference type="SAM" id="Phobius"/>
    </source>
</evidence>
<keyword evidence="2" id="KW-0472">Membrane</keyword>
<gene>
    <name evidence="3" type="ORF">HNQ80_003802</name>
</gene>
<feature type="transmembrane region" description="Helical" evidence="2">
    <location>
        <begin position="12"/>
        <end position="33"/>
    </location>
</feature>
<evidence type="ECO:0000313" key="3">
    <source>
        <dbReference type="EMBL" id="MBB6217679.1"/>
    </source>
</evidence>
<proteinExistence type="predicted"/>
<sequence length="106" mass="12379">MNTDEKNLKEKQLFLGLILLWIMAVGIQLTGMMTANSQLTRQNDALMLMNQELKTQNTKITEILEELDHKVGKITERIEKEDSKDLEQDFFVKTNKRRSTIEKEPI</sequence>
<evidence type="ECO:0000313" key="4">
    <source>
        <dbReference type="Proteomes" id="UP000579281"/>
    </source>
</evidence>
<dbReference type="Proteomes" id="UP000579281">
    <property type="component" value="Unassembled WGS sequence"/>
</dbReference>
<keyword evidence="4" id="KW-1185">Reference proteome</keyword>
<accession>A0A841L5I8</accession>
<evidence type="ECO:0000256" key="1">
    <source>
        <dbReference type="SAM" id="Coils"/>
    </source>
</evidence>
<feature type="coiled-coil region" evidence="1">
    <location>
        <begin position="36"/>
        <end position="84"/>
    </location>
</feature>
<dbReference type="AlphaFoldDB" id="A0A841L5I8"/>
<keyword evidence="2" id="KW-0812">Transmembrane</keyword>